<gene>
    <name evidence="2" type="ordered locus">B5T_01808</name>
</gene>
<dbReference type="PATRIC" id="fig|930169.3.peg.1786"/>
<dbReference type="RefSeq" id="WP_014994155.1">
    <property type="nucleotide sequence ID" value="NC_018691.1"/>
</dbReference>
<keyword evidence="3" id="KW-1185">Reference proteome</keyword>
<sequence length="93" mass="10734">MMNFSNFEQLIDSMTLEVWHGLRRAVELGRWPDGRRVSAEQRELCLQAIIAWETKNLPEQERTGYVPSHCNSSEADSEQPVDLQPAPERKGEH</sequence>
<proteinExistence type="predicted"/>
<dbReference type="Proteomes" id="UP000006286">
    <property type="component" value="Chromosome"/>
</dbReference>
<reference evidence="2 3" key="1">
    <citation type="journal article" date="2012" name="J. Bacteriol.">
        <title>Complete genome sequence of Alcanivorax dieselolei type strain B5.</title>
        <authorList>
            <person name="Lai Q."/>
            <person name="Li W."/>
            <person name="Shao Z."/>
        </authorList>
    </citation>
    <scope>NUCLEOTIDE SEQUENCE [LARGE SCALE GENOMIC DNA]</scope>
    <source>
        <strain evidence="3">DSM 16502 / CGMCC 1.3690 / B-5</strain>
    </source>
</reference>
<dbReference type="KEGG" id="adi:B5T_01808"/>
<organism evidence="2 3">
    <name type="scientific">Alcanivorax dieselolei (strain DSM 16502 / CGMCC 1.3690 / MCCC 1A00001 / B-5)</name>
    <name type="common">Alloalcanivorax dieselolei</name>
    <dbReference type="NCBI Taxonomy" id="930169"/>
    <lineage>
        <taxon>Bacteria</taxon>
        <taxon>Pseudomonadati</taxon>
        <taxon>Pseudomonadota</taxon>
        <taxon>Gammaproteobacteria</taxon>
        <taxon>Oceanospirillales</taxon>
        <taxon>Alcanivoracaceae</taxon>
        <taxon>Alloalcanivorax</taxon>
    </lineage>
</organism>
<dbReference type="AlphaFoldDB" id="K0CBT4"/>
<evidence type="ECO:0000313" key="2">
    <source>
        <dbReference type="EMBL" id="AFT70083.1"/>
    </source>
</evidence>
<accession>K0CBT4</accession>
<dbReference type="Pfam" id="PF07023">
    <property type="entry name" value="DUF1315"/>
    <property type="match status" value="1"/>
</dbReference>
<dbReference type="EMBL" id="CP003466">
    <property type="protein sequence ID" value="AFT70083.1"/>
    <property type="molecule type" value="Genomic_DNA"/>
</dbReference>
<dbReference type="InterPro" id="IPR009749">
    <property type="entry name" value="DUF1315"/>
</dbReference>
<dbReference type="STRING" id="930169.B5T_01808"/>
<evidence type="ECO:0000256" key="1">
    <source>
        <dbReference type="SAM" id="MobiDB-lite"/>
    </source>
</evidence>
<feature type="region of interest" description="Disordered" evidence="1">
    <location>
        <begin position="62"/>
        <end position="93"/>
    </location>
</feature>
<protein>
    <recommendedName>
        <fullName evidence="4">DUF1315 family protein</fullName>
    </recommendedName>
</protein>
<evidence type="ECO:0000313" key="3">
    <source>
        <dbReference type="Proteomes" id="UP000006286"/>
    </source>
</evidence>
<dbReference type="eggNOG" id="COG3139">
    <property type="taxonomic scope" value="Bacteria"/>
</dbReference>
<evidence type="ECO:0008006" key="4">
    <source>
        <dbReference type="Google" id="ProtNLM"/>
    </source>
</evidence>
<dbReference type="HOGENOM" id="CLU_150108_1_0_6"/>
<name>K0CBT4_ALCDB</name>